<protein>
    <submittedName>
        <fullName evidence="4">Putative ribonuclease H-like domain-containing protein</fullName>
    </submittedName>
</protein>
<feature type="compositionally biased region" description="Basic and acidic residues" evidence="2">
    <location>
        <begin position="1190"/>
        <end position="1201"/>
    </location>
</feature>
<dbReference type="InterPro" id="IPR057670">
    <property type="entry name" value="SH3_retrovirus"/>
</dbReference>
<sequence length="1665" mass="187524">MDHAAKVLSMQEDESEVQEAVESMQEDESKVQEAVEVVTTAKLITKVVVAISETVSAADVVPAAVVPTVTAASVKVAVPSTRRRRGVVIWDPEEESSAKTPTETKSKDKGKGIEVEEPKPIKKKQQVELDEAYARKLHEELNHDIDWEVAIDHVKQKAKEDPFIQRYQVMKKRPQTEAQARRNMMMYLKNTVGFRLDYFKGIALESINETTAQKAAKRRKRNEEVKDVEEIKQHLEIVPDEDDDVYTESTPLARKVLVVDYQIVHFNNKPYYKIILADETHQLYVSFITLLKNFDREDLESLWSLVKEKFSTSKPNNFSDDYLLTILRAMFGRSDGQDLIWRSQRNSLSTPVVSAAKLPILNPNEFDLWKMRIEQYFLMTDYSLWEVIINGDSTSPTVVIDGVVQPVTIISANQKLARRNELKARGTLLMALPDKHQLKFNSYKDAKTLMETIEKRFGFGGNTETKKVQKTLLKQQFENFTGSSSEDLDQIHDRLQKLVSQLEIHGVSLSQEDVNLMFLRSLPSERKTHTLIWRSNPTQNLAFVSSSNTDNTTDSVSAATSVSAVCATLPVSSHPNIDSLSNAIIFLFFPVNTSPQLDNEDLKQIDVDDLEEIDLRWQMAMLTMRARRFLQKTGRNLDDNRVTTMGFDMSKVECYNCHIKGHFTRECRSPKDTKRTGAAEPQRRNAPVETSTSNALVSQCDGIGSYDWSYQEKEEPANFALMAITSSSSSSDNEVQSCSKACSKAYDQLHSQYDKLTIEFCKSRIDVLSYQAGLESVEARLVVMQPSDGYHVVPPPITGTFMPPKPDLVFHTAPIAVETAHSAFTPVEAPILAATPKPTSPKTNRSGKRKNRKNCFVCMGVDHLIKDCNFHAKLKTQPTPWNYAHRGYNKQKASFTQKHPQKQIVSAAVLTKSKPVSVTAVRPVSAATSNSPPKVTAAKASVVSAAKEKKGKWVWRPKCLILDHNSSASKILKRFDYNDALGRYKGNPKGGKISGKGKRKTGNLDFEDAYFVKELKFNLFSVLQMCDKKNKVLFTDTECLVLSPDFKLPDESQVLLRVPSIGFMRPFGCPVTILNTLDPLGKFEGKVDEGFMVGYFVNSKAFRVFNSRTRIIQETLHVIFLENKPNIADKAGEEANQQYVLFLMWSTGSSNPQNKEGDAAFDEKEHDAEKPESAINLSPSTSALSGEQYDMTKKKGKEKSPVDYFTGNRDLNADFKDYSEDKSNEFSDVGPIVPTAGQNYSNSTNPFSAASPSNTNTIPTHGKLSLKVASQLYDNSDMLEDIAYSDHENVEEPKRVHQALKDPSWIEAMQEELLQFKMQKVWILVDLPYEKRAIGTKWVYGNKKDERGIVVRNKARLVAQGHIQEEGIDYEEVFAPVARIEAIRLFLAYASFMGFMVYQMDVNSAFLYGTIEEEVYVCQTLGFEDTNHLDKVYKVVKALYGLHQAPRAWYETLANYLLENGFHRGQIDQTLFIKKQKGDILLVQIYVKQKKDGIFTSQDKYVAEILKKFGLTKGKSASTPIGTKKPLVKDPDGEDVDVHIYMSMIGSLMYLTSSRPDIMYAVCACARFQVTLKASHLHAMKRIFRYLKGKPHLGLWYPKDSPFDLVAYSDSDYTGVSLGRKSTTIGCQFLGCRLISWKCKKQTVVATSSTEAEYVAGASCCAQVL</sequence>
<dbReference type="InterPro" id="IPR036875">
    <property type="entry name" value="Znf_CCHC_sf"/>
</dbReference>
<dbReference type="GO" id="GO:0008270">
    <property type="term" value="F:zinc ion binding"/>
    <property type="evidence" value="ECO:0007669"/>
    <property type="project" value="UniProtKB-KW"/>
</dbReference>
<dbReference type="Gene3D" id="4.10.60.10">
    <property type="entry name" value="Zinc finger, CCHC-type"/>
    <property type="match status" value="1"/>
</dbReference>
<reference evidence="4" key="1">
    <citation type="journal article" date="2019" name="Sci. Rep.">
        <title>Draft genome of Tanacetum cinerariifolium, the natural source of mosquito coil.</title>
        <authorList>
            <person name="Yamashiro T."/>
            <person name="Shiraishi A."/>
            <person name="Satake H."/>
            <person name="Nakayama K."/>
        </authorList>
    </citation>
    <scope>NUCLEOTIDE SEQUENCE</scope>
</reference>
<dbReference type="InterPro" id="IPR001878">
    <property type="entry name" value="Znf_CCHC"/>
</dbReference>
<evidence type="ECO:0000256" key="1">
    <source>
        <dbReference type="PROSITE-ProRule" id="PRU00047"/>
    </source>
</evidence>
<feature type="region of interest" description="Disordered" evidence="2">
    <location>
        <begin position="90"/>
        <end position="121"/>
    </location>
</feature>
<feature type="region of interest" description="Disordered" evidence="2">
    <location>
        <begin position="1151"/>
        <end position="1205"/>
    </location>
</feature>
<name>A0A6L2JST3_TANCI</name>
<feature type="domain" description="CCHC-type" evidence="3">
    <location>
        <begin position="654"/>
        <end position="669"/>
    </location>
</feature>
<comment type="caution">
    <text evidence="4">The sequence shown here is derived from an EMBL/GenBank/DDBJ whole genome shotgun (WGS) entry which is preliminary data.</text>
</comment>
<dbReference type="Pfam" id="PF07727">
    <property type="entry name" value="RVT_2"/>
    <property type="match status" value="1"/>
</dbReference>
<evidence type="ECO:0000256" key="2">
    <source>
        <dbReference type="SAM" id="MobiDB-lite"/>
    </source>
</evidence>
<proteinExistence type="predicted"/>
<organism evidence="4">
    <name type="scientific">Tanacetum cinerariifolium</name>
    <name type="common">Dalmatian daisy</name>
    <name type="synonym">Chrysanthemum cinerariifolium</name>
    <dbReference type="NCBI Taxonomy" id="118510"/>
    <lineage>
        <taxon>Eukaryota</taxon>
        <taxon>Viridiplantae</taxon>
        <taxon>Streptophyta</taxon>
        <taxon>Embryophyta</taxon>
        <taxon>Tracheophyta</taxon>
        <taxon>Spermatophyta</taxon>
        <taxon>Magnoliopsida</taxon>
        <taxon>eudicotyledons</taxon>
        <taxon>Gunneridae</taxon>
        <taxon>Pentapetalae</taxon>
        <taxon>asterids</taxon>
        <taxon>campanulids</taxon>
        <taxon>Asterales</taxon>
        <taxon>Asteraceae</taxon>
        <taxon>Asteroideae</taxon>
        <taxon>Anthemideae</taxon>
        <taxon>Anthemidinae</taxon>
        <taxon>Tanacetum</taxon>
    </lineage>
</organism>
<dbReference type="SUPFAM" id="SSF57756">
    <property type="entry name" value="Retrovirus zinc finger-like domains"/>
    <property type="match status" value="1"/>
</dbReference>
<dbReference type="Pfam" id="PF25597">
    <property type="entry name" value="SH3_retrovirus"/>
    <property type="match status" value="1"/>
</dbReference>
<feature type="compositionally biased region" description="Basic and acidic residues" evidence="2">
    <location>
        <begin position="1155"/>
        <end position="1172"/>
    </location>
</feature>
<dbReference type="InterPro" id="IPR043502">
    <property type="entry name" value="DNA/RNA_pol_sf"/>
</dbReference>
<keyword evidence="1" id="KW-0863">Zinc-finger</keyword>
<feature type="compositionally biased region" description="Basic and acidic residues" evidence="2">
    <location>
        <begin position="102"/>
        <end position="120"/>
    </location>
</feature>
<feature type="region of interest" description="Disordered" evidence="2">
    <location>
        <begin position="667"/>
        <end position="693"/>
    </location>
</feature>
<dbReference type="SUPFAM" id="SSF56672">
    <property type="entry name" value="DNA/RNA polymerases"/>
    <property type="match status" value="1"/>
</dbReference>
<dbReference type="PANTHER" id="PTHR11439:SF495">
    <property type="entry name" value="REVERSE TRANSCRIPTASE, RNA-DEPENDENT DNA POLYMERASE-RELATED"/>
    <property type="match status" value="1"/>
</dbReference>
<evidence type="ECO:0000313" key="4">
    <source>
        <dbReference type="EMBL" id="GEU38885.1"/>
    </source>
</evidence>
<gene>
    <name evidence="4" type="ORF">Tci_010863</name>
</gene>
<feature type="compositionally biased region" description="Polar residues" evidence="2">
    <location>
        <begin position="1175"/>
        <end position="1185"/>
    </location>
</feature>
<dbReference type="PANTHER" id="PTHR11439">
    <property type="entry name" value="GAG-POL-RELATED RETROTRANSPOSON"/>
    <property type="match status" value="1"/>
</dbReference>
<dbReference type="Pfam" id="PF14223">
    <property type="entry name" value="Retrotran_gag_2"/>
    <property type="match status" value="1"/>
</dbReference>
<keyword evidence="1" id="KW-0862">Zinc</keyword>
<feature type="compositionally biased region" description="Basic and acidic residues" evidence="2">
    <location>
        <begin position="667"/>
        <end position="683"/>
    </location>
</feature>
<dbReference type="PROSITE" id="PS50158">
    <property type="entry name" value="ZF_CCHC"/>
    <property type="match status" value="1"/>
</dbReference>
<dbReference type="EMBL" id="BKCJ010001106">
    <property type="protein sequence ID" value="GEU38885.1"/>
    <property type="molecule type" value="Genomic_DNA"/>
</dbReference>
<accession>A0A6L2JST3</accession>
<dbReference type="SMART" id="SM00343">
    <property type="entry name" value="ZnF_C2HC"/>
    <property type="match status" value="2"/>
</dbReference>
<evidence type="ECO:0000259" key="3">
    <source>
        <dbReference type="PROSITE" id="PS50158"/>
    </source>
</evidence>
<dbReference type="CDD" id="cd09272">
    <property type="entry name" value="RNase_HI_RT_Ty1"/>
    <property type="match status" value="1"/>
</dbReference>
<dbReference type="InterPro" id="IPR013103">
    <property type="entry name" value="RVT_2"/>
</dbReference>
<dbReference type="GO" id="GO:0003676">
    <property type="term" value="F:nucleic acid binding"/>
    <property type="evidence" value="ECO:0007669"/>
    <property type="project" value="InterPro"/>
</dbReference>
<feature type="region of interest" description="Disordered" evidence="2">
    <location>
        <begin position="1"/>
        <end position="30"/>
    </location>
</feature>
<keyword evidence="1" id="KW-0479">Metal-binding</keyword>